<dbReference type="InterPro" id="IPR013655">
    <property type="entry name" value="PAS_fold_3"/>
</dbReference>
<dbReference type="SUPFAM" id="SSF55785">
    <property type="entry name" value="PYP-like sensor domain (PAS domain)"/>
    <property type="match status" value="2"/>
</dbReference>
<dbReference type="AlphaFoldDB" id="A0A9J7D669"/>
<dbReference type="Pfam" id="PF00989">
    <property type="entry name" value="PAS"/>
    <property type="match status" value="1"/>
</dbReference>
<feature type="compositionally biased region" description="Polar residues" evidence="7">
    <location>
        <begin position="672"/>
        <end position="689"/>
    </location>
</feature>
<feature type="domain" description="PAS" evidence="8">
    <location>
        <begin position="287"/>
        <end position="342"/>
    </location>
</feature>
<dbReference type="SMART" id="SM00091">
    <property type="entry name" value="PAS"/>
    <property type="match status" value="2"/>
</dbReference>
<dbReference type="CDD" id="cd00130">
    <property type="entry name" value="PAS"/>
    <property type="match status" value="2"/>
</dbReference>
<keyword evidence="6" id="KW-0539">Nucleus</keyword>
<evidence type="ECO:0000256" key="5">
    <source>
        <dbReference type="ARBA" id="ARBA00023163"/>
    </source>
</evidence>
<feature type="domain" description="BHLH" evidence="9">
    <location>
        <begin position="23"/>
        <end position="76"/>
    </location>
</feature>
<feature type="compositionally biased region" description="Gly residues" evidence="7">
    <location>
        <begin position="479"/>
        <end position="488"/>
    </location>
</feature>
<organism evidence="10 11">
    <name type="scientific">Musca domestica</name>
    <name type="common">House fly</name>
    <dbReference type="NCBI Taxonomy" id="7370"/>
    <lineage>
        <taxon>Eukaryota</taxon>
        <taxon>Metazoa</taxon>
        <taxon>Ecdysozoa</taxon>
        <taxon>Arthropoda</taxon>
        <taxon>Hexapoda</taxon>
        <taxon>Insecta</taxon>
        <taxon>Pterygota</taxon>
        <taxon>Neoptera</taxon>
        <taxon>Endopterygota</taxon>
        <taxon>Diptera</taxon>
        <taxon>Brachycera</taxon>
        <taxon>Muscomorpha</taxon>
        <taxon>Muscoidea</taxon>
        <taxon>Muscidae</taxon>
        <taxon>Musca</taxon>
    </lineage>
</organism>
<dbReference type="GO" id="GO:0046983">
    <property type="term" value="F:protein dimerization activity"/>
    <property type="evidence" value="ECO:0007669"/>
    <property type="project" value="InterPro"/>
</dbReference>
<dbReference type="CDD" id="cd19738">
    <property type="entry name" value="bHLH-PAS_SIM1"/>
    <property type="match status" value="1"/>
</dbReference>
<dbReference type="PRINTS" id="PR00785">
    <property type="entry name" value="NCTRNSLOCATR"/>
</dbReference>
<keyword evidence="5" id="KW-0804">Transcription</keyword>
<evidence type="ECO:0000313" key="10">
    <source>
        <dbReference type="Proteomes" id="UP001652621"/>
    </source>
</evidence>
<feature type="compositionally biased region" description="Low complexity" evidence="7">
    <location>
        <begin position="759"/>
        <end position="771"/>
    </location>
</feature>
<dbReference type="GO" id="GO:0005737">
    <property type="term" value="C:cytoplasm"/>
    <property type="evidence" value="ECO:0007669"/>
    <property type="project" value="InterPro"/>
</dbReference>
<dbReference type="PROSITE" id="PS50888">
    <property type="entry name" value="BHLH"/>
    <property type="match status" value="1"/>
</dbReference>
<dbReference type="OrthoDB" id="6021714at2759"/>
<feature type="region of interest" description="Disordered" evidence="7">
    <location>
        <begin position="745"/>
        <end position="801"/>
    </location>
</feature>
<dbReference type="GO" id="GO:0000981">
    <property type="term" value="F:DNA-binding transcription factor activity, RNA polymerase II-specific"/>
    <property type="evidence" value="ECO:0007669"/>
    <property type="project" value="TreeGrafter"/>
</dbReference>
<evidence type="ECO:0000256" key="1">
    <source>
        <dbReference type="ARBA" id="ARBA00004123"/>
    </source>
</evidence>
<dbReference type="GO" id="GO:0000977">
    <property type="term" value="F:RNA polymerase II transcription regulatory region sequence-specific DNA binding"/>
    <property type="evidence" value="ECO:0007669"/>
    <property type="project" value="TreeGrafter"/>
</dbReference>
<evidence type="ECO:0000256" key="2">
    <source>
        <dbReference type="ARBA" id="ARBA00022737"/>
    </source>
</evidence>
<feature type="compositionally biased region" description="Basic residues" evidence="7">
    <location>
        <begin position="550"/>
        <end position="568"/>
    </location>
</feature>
<dbReference type="NCBIfam" id="TIGR00229">
    <property type="entry name" value="sensory_box"/>
    <property type="match status" value="1"/>
</dbReference>
<dbReference type="InterPro" id="IPR035965">
    <property type="entry name" value="PAS-like_dom_sf"/>
</dbReference>
<feature type="compositionally biased region" description="Low complexity" evidence="7">
    <location>
        <begin position="500"/>
        <end position="523"/>
    </location>
</feature>
<dbReference type="VEuPathDB" id="VectorBase:MDOMA2_019534"/>
<dbReference type="InterPro" id="IPR000014">
    <property type="entry name" value="PAS"/>
</dbReference>
<reference evidence="11" key="1">
    <citation type="submission" date="2025-08" db="UniProtKB">
        <authorList>
            <consortium name="RefSeq"/>
        </authorList>
    </citation>
    <scope>IDENTIFICATION</scope>
    <source>
        <strain evidence="11">Aabys</strain>
        <tissue evidence="11">Whole body</tissue>
    </source>
</reference>
<dbReference type="Gene3D" id="3.30.450.20">
    <property type="entry name" value="PAS domain"/>
    <property type="match status" value="2"/>
</dbReference>
<dbReference type="InterPro" id="IPR011598">
    <property type="entry name" value="bHLH_dom"/>
</dbReference>
<dbReference type="InterPro" id="IPR001610">
    <property type="entry name" value="PAC"/>
</dbReference>
<evidence type="ECO:0000259" key="9">
    <source>
        <dbReference type="PROSITE" id="PS50888"/>
    </source>
</evidence>
<dbReference type="GO" id="GO:0045944">
    <property type="term" value="P:positive regulation of transcription by RNA polymerase II"/>
    <property type="evidence" value="ECO:0007669"/>
    <property type="project" value="UniProtKB-ARBA"/>
</dbReference>
<dbReference type="GO" id="GO:0005634">
    <property type="term" value="C:nucleus"/>
    <property type="evidence" value="ECO:0007669"/>
    <property type="project" value="UniProtKB-SubCell"/>
</dbReference>
<dbReference type="SMART" id="SM00353">
    <property type="entry name" value="HLH"/>
    <property type="match status" value="1"/>
</dbReference>
<dbReference type="GeneID" id="101892222"/>
<dbReference type="RefSeq" id="XP_011293091.3">
    <property type="nucleotide sequence ID" value="XM_011294789.3"/>
</dbReference>
<dbReference type="KEGG" id="mde:101892222"/>
<feature type="region of interest" description="Disordered" evidence="7">
    <location>
        <begin position="478"/>
        <end position="529"/>
    </location>
</feature>
<dbReference type="SMART" id="SM00086">
    <property type="entry name" value="PAC"/>
    <property type="match status" value="1"/>
</dbReference>
<gene>
    <name evidence="11" type="primary">LOC101892222</name>
</gene>
<protein>
    <submittedName>
        <fullName evidence="11">Protein single-minded isoform X1</fullName>
    </submittedName>
</protein>
<dbReference type="GO" id="GO:0005667">
    <property type="term" value="C:transcription regulator complex"/>
    <property type="evidence" value="ECO:0007669"/>
    <property type="project" value="InterPro"/>
</dbReference>
<feature type="domain" description="PAS" evidence="8">
    <location>
        <begin position="100"/>
        <end position="172"/>
    </location>
</feature>
<evidence type="ECO:0000256" key="6">
    <source>
        <dbReference type="ARBA" id="ARBA00023242"/>
    </source>
</evidence>
<keyword evidence="3" id="KW-0805">Transcription regulation</keyword>
<dbReference type="PROSITE" id="PS50112">
    <property type="entry name" value="PAS"/>
    <property type="match status" value="2"/>
</dbReference>
<keyword evidence="4" id="KW-0238">DNA-binding</keyword>
<evidence type="ECO:0000259" key="8">
    <source>
        <dbReference type="PROSITE" id="PS50112"/>
    </source>
</evidence>
<proteinExistence type="predicted"/>
<dbReference type="Pfam" id="PF08447">
    <property type="entry name" value="PAS_3"/>
    <property type="match status" value="1"/>
</dbReference>
<dbReference type="GO" id="GO:0007399">
    <property type="term" value="P:nervous system development"/>
    <property type="evidence" value="ECO:0007669"/>
    <property type="project" value="UniProtKB-KW"/>
</dbReference>
<dbReference type="GO" id="GO:0045165">
    <property type="term" value="P:cell fate commitment"/>
    <property type="evidence" value="ECO:0007669"/>
    <property type="project" value="UniProtKB-ARBA"/>
</dbReference>
<dbReference type="InterPro" id="IPR036638">
    <property type="entry name" value="HLH_DNA-bd_sf"/>
</dbReference>
<dbReference type="SUPFAM" id="SSF47459">
    <property type="entry name" value="HLH, helix-loop-helix DNA-binding domain"/>
    <property type="match status" value="1"/>
</dbReference>
<evidence type="ECO:0000256" key="4">
    <source>
        <dbReference type="ARBA" id="ARBA00023125"/>
    </source>
</evidence>
<dbReference type="PANTHER" id="PTHR23043">
    <property type="entry name" value="HYPOXIA-INDUCIBLE FACTOR 1 ALPHA"/>
    <property type="match status" value="1"/>
</dbReference>
<name>A0A9J7D669_MUSDO</name>
<keyword evidence="10" id="KW-1185">Reference proteome</keyword>
<feature type="compositionally biased region" description="Low complexity" evidence="7">
    <location>
        <begin position="656"/>
        <end position="665"/>
    </location>
</feature>
<feature type="compositionally biased region" description="Low complexity" evidence="7">
    <location>
        <begin position="701"/>
        <end position="715"/>
    </location>
</feature>
<feature type="region of interest" description="Disordered" evidence="7">
    <location>
        <begin position="656"/>
        <end position="689"/>
    </location>
</feature>
<feature type="compositionally biased region" description="Polar residues" evidence="7">
    <location>
        <begin position="721"/>
        <end position="732"/>
    </location>
</feature>
<evidence type="ECO:0000256" key="7">
    <source>
        <dbReference type="SAM" id="MobiDB-lite"/>
    </source>
</evidence>
<dbReference type="InterPro" id="IPR001067">
    <property type="entry name" value="Nuc_translocat"/>
</dbReference>
<dbReference type="Gene3D" id="4.10.280.10">
    <property type="entry name" value="Helix-loop-helix DNA-binding domain"/>
    <property type="match status" value="1"/>
</dbReference>
<feature type="compositionally biased region" description="Basic residues" evidence="7">
    <location>
        <begin position="746"/>
        <end position="758"/>
    </location>
</feature>
<evidence type="ECO:0000313" key="11">
    <source>
        <dbReference type="RefSeq" id="XP_011293091.3"/>
    </source>
</evidence>
<comment type="subcellular location">
    <subcellularLocation>
        <location evidence="1">Nucleus</location>
    </subcellularLocation>
</comment>
<keyword evidence="2" id="KW-0677">Repeat</keyword>
<dbReference type="InterPro" id="IPR013767">
    <property type="entry name" value="PAS_fold"/>
</dbReference>
<sequence>MTYKRREMRNCNQDKLGLAKTCAMKEKSKNAARTRREKENAEFFELAKLLPLPSAITSQLDKASIIRLTTSYLKMRQVFPEGLGEAWGSSPAMQQRGATIKELGSHLLQTLDGFIFVVAPDGKIMYISETASVHLGLSQVELTGNSIFEYIHNYDQDEMNAILSLHPHMHQNLDAFINPLHLTQTNPATIGSPNGTTNYAGERGCHTIEIEKQFFLRMKCVLAKRNAGLTTSGYKVIHCSGYLKARIYPDYGDGQGGYIQNLGLVAVGHSLPTSAITEIKLHQNMFMFRAHMDLKLIFLDARVSQLTGYEPQELIEKTLYQYIHVQDILPMRVSHQILLYKGQVTTKYYRFLTKGGGWIWVQSYATLVHNSRSSRQVCIVSVNYVLSEQEAKDLVLNEIQTGVIKSEPISTPAPIPTPALHASHAAAVANVPHPVATINNNNGNNSKNGLLRHTPSLPSLTPSVLSTSPKMETCFEATGSGGGGGGSLGHLPTAVTPVLSTNTNSSSSSSNVNNSSSNNNTNNYINSHHNGHTEIALHTLQDPQTQQQQQHHHHHHHHHHEHQLHMHPQHMHDLMDVAGAGHHEGLSYTPLYPVNESIVSSSSSLGQHDMAHQYPDTTTNTTAAASSLYYNNNNNNYYYDATVDVSASTLIRPFSANSNSCSSSSESERQLSTDNASIVNGTSPQTTYSDLSHSFELNYFSDSSSHNQHQQQQQHHLPHSNTLTGLTSPHHQGTIHLTQLDGIPQHQHHHQNHLHHQQQHQQQQHQQQQTHLTLPPMEVPQHNATSQQQSQTAQHQQQQHHHIVANSFTETFKNVNGPHYTSVIVEPQHYINNEFVH</sequence>
<dbReference type="PANTHER" id="PTHR23043:SF36">
    <property type="entry name" value="PROTEIN SINGLE-MINDED"/>
    <property type="match status" value="1"/>
</dbReference>
<dbReference type="Proteomes" id="UP001652621">
    <property type="component" value="Unplaced"/>
</dbReference>
<feature type="region of interest" description="Disordered" evidence="7">
    <location>
        <begin position="701"/>
        <end position="732"/>
    </location>
</feature>
<evidence type="ECO:0000256" key="3">
    <source>
        <dbReference type="ARBA" id="ARBA00023015"/>
    </source>
</evidence>
<accession>A0A9J7D669</accession>
<dbReference type="Pfam" id="PF23171">
    <property type="entry name" value="bHLH_HIF1A"/>
    <property type="match status" value="1"/>
</dbReference>
<feature type="region of interest" description="Disordered" evidence="7">
    <location>
        <begin position="542"/>
        <end position="568"/>
    </location>
</feature>
<feature type="compositionally biased region" description="Low complexity" evidence="7">
    <location>
        <begin position="781"/>
        <end position="797"/>
    </location>
</feature>